<dbReference type="Proteomes" id="UP000494252">
    <property type="component" value="Unassembled WGS sequence"/>
</dbReference>
<gene>
    <name evidence="2" type="ORF">LMG27177_06870</name>
</gene>
<organism evidence="2 3">
    <name type="scientific">Paraburkholderia fynbosensis</name>
    <dbReference type="NCBI Taxonomy" id="1200993"/>
    <lineage>
        <taxon>Bacteria</taxon>
        <taxon>Pseudomonadati</taxon>
        <taxon>Pseudomonadota</taxon>
        <taxon>Betaproteobacteria</taxon>
        <taxon>Burkholderiales</taxon>
        <taxon>Burkholderiaceae</taxon>
        <taxon>Paraburkholderia</taxon>
    </lineage>
</organism>
<protein>
    <submittedName>
        <fullName evidence="2">Uncharacterized protein</fullName>
    </submittedName>
</protein>
<feature type="region of interest" description="Disordered" evidence="1">
    <location>
        <begin position="47"/>
        <end position="66"/>
    </location>
</feature>
<keyword evidence="3" id="KW-1185">Reference proteome</keyword>
<evidence type="ECO:0000313" key="2">
    <source>
        <dbReference type="EMBL" id="CAB3809681.1"/>
    </source>
</evidence>
<reference evidence="2 3" key="1">
    <citation type="submission" date="2020-04" db="EMBL/GenBank/DDBJ databases">
        <authorList>
            <person name="De Canck E."/>
        </authorList>
    </citation>
    <scope>NUCLEOTIDE SEQUENCE [LARGE SCALE GENOMIC DNA]</scope>
    <source>
        <strain evidence="2 3">LMG 27177</strain>
    </source>
</reference>
<accession>A0A6J5GZ45</accession>
<sequence>MDVQIAMALNNIIAGNIIADRAGSAIGKGFGVSHHFHACRSMMGAVQGGPMTPGSPAKLRTKELKL</sequence>
<proteinExistence type="predicted"/>
<dbReference type="EMBL" id="CADIKI010000030">
    <property type="protein sequence ID" value="CAB3809681.1"/>
    <property type="molecule type" value="Genomic_DNA"/>
</dbReference>
<evidence type="ECO:0000313" key="3">
    <source>
        <dbReference type="Proteomes" id="UP000494252"/>
    </source>
</evidence>
<dbReference type="AlphaFoldDB" id="A0A6J5GZ45"/>
<evidence type="ECO:0000256" key="1">
    <source>
        <dbReference type="SAM" id="MobiDB-lite"/>
    </source>
</evidence>
<name>A0A6J5GZ45_9BURK</name>